<sequence>MSEDTLPIVVMVLGFTGIVLLGALLVTPTPKHAIVNSFLVTTLARSIFCVIPPIIFEASPAKITNLPQNSMLQAFCAADAIIVRYLTIAMTAFGISFTLPLLYMCCKRSAHNPGYTGPSPDGRFYTLSHAGFTFGPFAWALPTILASLPQLKRDISAVNPQFLLAICIIEDSTSNTLALALMLSALAFSTVIAITLAFYLFRTVRLPLQTHCLGRFNVTQLLRFALLLCIYIVSIVLDSILSARWIHWSRHDRDRTSSAQTIFKISVVWQSITPILYFFIFAAHEEVFSVWRGWSRGWYRMQISSQWPNVKQQSLEAGSISEEDHRRRTWLKSTKPSRSSSIDHSRLSSILGHPNSHPAEQTARSIIPQRILLKPMLYHTTTSNSNVQAPTQCDPLGLSPAPRPIGNRSTTSPEEASSSMRHPLVTMPSLTALGTTNSVKNTFGAYNADVHLTESESSLQSTGTLSSRLSAAADAEYDDTDSESWISS</sequence>
<dbReference type="Proteomes" id="UP001055072">
    <property type="component" value="Unassembled WGS sequence"/>
</dbReference>
<comment type="caution">
    <text evidence="1">The sequence shown here is derived from an EMBL/GenBank/DDBJ whole genome shotgun (WGS) entry which is preliminary data.</text>
</comment>
<dbReference type="EMBL" id="MU274900">
    <property type="protein sequence ID" value="KAI0094868.1"/>
    <property type="molecule type" value="Genomic_DNA"/>
</dbReference>
<organism evidence="1 2">
    <name type="scientific">Irpex rosettiformis</name>
    <dbReference type="NCBI Taxonomy" id="378272"/>
    <lineage>
        <taxon>Eukaryota</taxon>
        <taxon>Fungi</taxon>
        <taxon>Dikarya</taxon>
        <taxon>Basidiomycota</taxon>
        <taxon>Agaricomycotina</taxon>
        <taxon>Agaricomycetes</taxon>
        <taxon>Polyporales</taxon>
        <taxon>Irpicaceae</taxon>
        <taxon>Irpex</taxon>
    </lineage>
</organism>
<protein>
    <submittedName>
        <fullName evidence="1">Uncharacterized protein</fullName>
    </submittedName>
</protein>
<evidence type="ECO:0000313" key="1">
    <source>
        <dbReference type="EMBL" id="KAI0094868.1"/>
    </source>
</evidence>
<evidence type="ECO:0000313" key="2">
    <source>
        <dbReference type="Proteomes" id="UP001055072"/>
    </source>
</evidence>
<reference evidence="1" key="1">
    <citation type="journal article" date="2021" name="Environ. Microbiol.">
        <title>Gene family expansions and transcriptome signatures uncover fungal adaptations to wood decay.</title>
        <authorList>
            <person name="Hage H."/>
            <person name="Miyauchi S."/>
            <person name="Viragh M."/>
            <person name="Drula E."/>
            <person name="Min B."/>
            <person name="Chaduli D."/>
            <person name="Navarro D."/>
            <person name="Favel A."/>
            <person name="Norest M."/>
            <person name="Lesage-Meessen L."/>
            <person name="Balint B."/>
            <person name="Merenyi Z."/>
            <person name="de Eugenio L."/>
            <person name="Morin E."/>
            <person name="Martinez A.T."/>
            <person name="Baldrian P."/>
            <person name="Stursova M."/>
            <person name="Martinez M.J."/>
            <person name="Novotny C."/>
            <person name="Magnuson J.K."/>
            <person name="Spatafora J.W."/>
            <person name="Maurice S."/>
            <person name="Pangilinan J."/>
            <person name="Andreopoulos W."/>
            <person name="LaButti K."/>
            <person name="Hundley H."/>
            <person name="Na H."/>
            <person name="Kuo A."/>
            <person name="Barry K."/>
            <person name="Lipzen A."/>
            <person name="Henrissat B."/>
            <person name="Riley R."/>
            <person name="Ahrendt S."/>
            <person name="Nagy L.G."/>
            <person name="Grigoriev I.V."/>
            <person name="Martin F."/>
            <person name="Rosso M.N."/>
        </authorList>
    </citation>
    <scope>NUCLEOTIDE SEQUENCE</scope>
    <source>
        <strain evidence="1">CBS 384.51</strain>
    </source>
</reference>
<name>A0ACB8UKT3_9APHY</name>
<accession>A0ACB8UKT3</accession>
<gene>
    <name evidence="1" type="ORF">BDY19DRAFT_47709</name>
</gene>
<proteinExistence type="predicted"/>
<keyword evidence="2" id="KW-1185">Reference proteome</keyword>